<dbReference type="RefSeq" id="WP_152824212.1">
    <property type="nucleotide sequence ID" value="NZ_WHUT02000002.1"/>
</dbReference>
<evidence type="ECO:0000313" key="3">
    <source>
        <dbReference type="Proteomes" id="UP000484076"/>
    </source>
</evidence>
<feature type="transmembrane region" description="Helical" evidence="1">
    <location>
        <begin position="250"/>
        <end position="270"/>
    </location>
</feature>
<feature type="transmembrane region" description="Helical" evidence="1">
    <location>
        <begin position="63"/>
        <end position="83"/>
    </location>
</feature>
<keyword evidence="1" id="KW-0812">Transmembrane</keyword>
<dbReference type="EMBL" id="WHUT02000002">
    <property type="protein sequence ID" value="NUB43739.1"/>
    <property type="molecule type" value="Genomic_DNA"/>
</dbReference>
<proteinExistence type="predicted"/>
<dbReference type="AlphaFoldDB" id="A0A8X8H049"/>
<feature type="transmembrane region" description="Helical" evidence="1">
    <location>
        <begin position="218"/>
        <end position="238"/>
    </location>
</feature>
<dbReference type="Proteomes" id="UP000484076">
    <property type="component" value="Unassembled WGS sequence"/>
</dbReference>
<feature type="transmembrane region" description="Helical" evidence="1">
    <location>
        <begin position="95"/>
        <end position="117"/>
    </location>
</feature>
<evidence type="ECO:0000313" key="2">
    <source>
        <dbReference type="EMBL" id="NUB43739.1"/>
    </source>
</evidence>
<organism evidence="2 3">
    <name type="scientific">Fertoeibacter niger</name>
    <dbReference type="NCBI Taxonomy" id="2656921"/>
    <lineage>
        <taxon>Bacteria</taxon>
        <taxon>Pseudomonadati</taxon>
        <taxon>Pseudomonadota</taxon>
        <taxon>Alphaproteobacteria</taxon>
        <taxon>Rhodobacterales</taxon>
        <taxon>Paracoccaceae</taxon>
        <taxon>Fertoeibacter</taxon>
    </lineage>
</organism>
<feature type="transmembrane region" description="Helical" evidence="1">
    <location>
        <begin position="21"/>
        <end position="43"/>
    </location>
</feature>
<feature type="transmembrane region" description="Helical" evidence="1">
    <location>
        <begin position="167"/>
        <end position="198"/>
    </location>
</feature>
<name>A0A8X8H049_9RHOB</name>
<protein>
    <submittedName>
        <fullName evidence="2">Uncharacterized protein</fullName>
    </submittedName>
</protein>
<comment type="caution">
    <text evidence="2">The sequence shown here is derived from an EMBL/GenBank/DDBJ whole genome shotgun (WGS) entry which is preliminary data.</text>
</comment>
<gene>
    <name evidence="2" type="ORF">GEU84_005030</name>
</gene>
<evidence type="ECO:0000256" key="1">
    <source>
        <dbReference type="SAM" id="Phobius"/>
    </source>
</evidence>
<sequence length="280" mass="29850">MTPALSRAAPRRDPARLLAPLWQHAPGFTATGLLAALALLPLYAAMALDMRLFQGESVWLKPIKFHIALAIYLLTLAFFARWLPATMLARRDWRVFVWAVNFAVVAELVWVGAAAAINTASHFNTTIPAFAAIYGLMGVFAVLLTSASLVMGVAIWRNRATGLDPALHLGIALGLILTFALTLPVAGTLSSLGAHLVGPSDGSRLWLMGWSRDAGDPRVAHFLATHALHAVPLAGLLASRLLPPAAARGAVILAAVAFSLLVAGTFWQAMQGRPFLPWMG</sequence>
<accession>A0A8X8H049</accession>
<keyword evidence="1" id="KW-0472">Membrane</keyword>
<reference evidence="2" key="1">
    <citation type="submission" date="2020-05" db="EMBL/GenBank/DDBJ databases">
        <title>Fertoebacter nigrum gen. nov., sp. nov., a new member of the family Rhodobacteraceae.</title>
        <authorList>
            <person name="Szuroczki S."/>
            <person name="Abbaszade G."/>
            <person name="Buni D."/>
            <person name="Schumann P."/>
            <person name="Toth E."/>
        </authorList>
    </citation>
    <scope>NUCLEOTIDE SEQUENCE</scope>
    <source>
        <strain evidence="2">RG-N-1a</strain>
    </source>
</reference>
<keyword evidence="3" id="KW-1185">Reference proteome</keyword>
<feature type="transmembrane region" description="Helical" evidence="1">
    <location>
        <begin position="129"/>
        <end position="155"/>
    </location>
</feature>
<keyword evidence="1" id="KW-1133">Transmembrane helix</keyword>